<dbReference type="AlphaFoldDB" id="A0AAN9F2E6"/>
<evidence type="ECO:0000313" key="2">
    <source>
        <dbReference type="EMBL" id="KAK7267155.1"/>
    </source>
</evidence>
<sequence length="76" mass="8487">MRLETKPPPEFSFEGKKVFGLKSMAFMVVLSITLVVLPLLLPPLPPPPIVLMFVPVLVMSLLIMLVVSHKPFPDMM</sequence>
<dbReference type="EMBL" id="JAYWIO010000004">
    <property type="protein sequence ID" value="KAK7267155.1"/>
    <property type="molecule type" value="Genomic_DNA"/>
</dbReference>
<feature type="transmembrane region" description="Helical" evidence="1">
    <location>
        <begin position="21"/>
        <end position="41"/>
    </location>
</feature>
<keyword evidence="1" id="KW-0812">Transmembrane</keyword>
<evidence type="ECO:0008006" key="4">
    <source>
        <dbReference type="Google" id="ProtNLM"/>
    </source>
</evidence>
<keyword evidence="1" id="KW-0472">Membrane</keyword>
<name>A0AAN9F2E6_CROPI</name>
<keyword evidence="1" id="KW-1133">Transmembrane helix</keyword>
<gene>
    <name evidence="2" type="ORF">RIF29_19819</name>
</gene>
<reference evidence="2 3" key="1">
    <citation type="submission" date="2024-01" db="EMBL/GenBank/DDBJ databases">
        <title>The genomes of 5 underutilized Papilionoideae crops provide insights into root nodulation and disease resistanc.</title>
        <authorList>
            <person name="Yuan L."/>
        </authorList>
    </citation>
    <scope>NUCLEOTIDE SEQUENCE [LARGE SCALE GENOMIC DNA]</scope>
    <source>
        <strain evidence="2">ZHUSHIDOU_FW_LH</strain>
        <tissue evidence="2">Leaf</tissue>
    </source>
</reference>
<proteinExistence type="predicted"/>
<accession>A0AAN9F2E6</accession>
<evidence type="ECO:0000313" key="3">
    <source>
        <dbReference type="Proteomes" id="UP001372338"/>
    </source>
</evidence>
<feature type="transmembrane region" description="Helical" evidence="1">
    <location>
        <begin position="47"/>
        <end position="67"/>
    </location>
</feature>
<comment type="caution">
    <text evidence="2">The sequence shown here is derived from an EMBL/GenBank/DDBJ whole genome shotgun (WGS) entry which is preliminary data.</text>
</comment>
<dbReference type="Proteomes" id="UP001372338">
    <property type="component" value="Unassembled WGS sequence"/>
</dbReference>
<dbReference type="PANTHER" id="PTHR38928:SF7">
    <property type="entry name" value="ARGOS7"/>
    <property type="match status" value="1"/>
</dbReference>
<organism evidence="2 3">
    <name type="scientific">Crotalaria pallida</name>
    <name type="common">Smooth rattlebox</name>
    <name type="synonym">Crotalaria striata</name>
    <dbReference type="NCBI Taxonomy" id="3830"/>
    <lineage>
        <taxon>Eukaryota</taxon>
        <taxon>Viridiplantae</taxon>
        <taxon>Streptophyta</taxon>
        <taxon>Embryophyta</taxon>
        <taxon>Tracheophyta</taxon>
        <taxon>Spermatophyta</taxon>
        <taxon>Magnoliopsida</taxon>
        <taxon>eudicotyledons</taxon>
        <taxon>Gunneridae</taxon>
        <taxon>Pentapetalae</taxon>
        <taxon>rosids</taxon>
        <taxon>fabids</taxon>
        <taxon>Fabales</taxon>
        <taxon>Fabaceae</taxon>
        <taxon>Papilionoideae</taxon>
        <taxon>50 kb inversion clade</taxon>
        <taxon>genistoids sensu lato</taxon>
        <taxon>core genistoids</taxon>
        <taxon>Crotalarieae</taxon>
        <taxon>Crotalaria</taxon>
    </lineage>
</organism>
<protein>
    <recommendedName>
        <fullName evidence="4">Transmembrane protein</fullName>
    </recommendedName>
</protein>
<keyword evidence="3" id="KW-1185">Reference proteome</keyword>
<dbReference type="PANTHER" id="PTHR38928">
    <property type="entry name" value="ARGOS7"/>
    <property type="match status" value="1"/>
</dbReference>
<evidence type="ECO:0000256" key="1">
    <source>
        <dbReference type="SAM" id="Phobius"/>
    </source>
</evidence>